<dbReference type="STRING" id="1802591.A2113_03285"/>
<evidence type="ECO:0008006" key="4">
    <source>
        <dbReference type="Google" id="ProtNLM"/>
    </source>
</evidence>
<reference evidence="2 3" key="1">
    <citation type="journal article" date="2016" name="Nat. Commun.">
        <title>Thousands of microbial genomes shed light on interconnected biogeochemical processes in an aquifer system.</title>
        <authorList>
            <person name="Anantharaman K."/>
            <person name="Brown C.T."/>
            <person name="Hug L.A."/>
            <person name="Sharon I."/>
            <person name="Castelle C.J."/>
            <person name="Probst A.J."/>
            <person name="Thomas B.C."/>
            <person name="Singh A."/>
            <person name="Wilkins M.J."/>
            <person name="Karaoz U."/>
            <person name="Brodie E.L."/>
            <person name="Williams K.H."/>
            <person name="Hubbard S.S."/>
            <person name="Banfield J.F."/>
        </authorList>
    </citation>
    <scope>NUCLEOTIDE SEQUENCE [LARGE SCALE GENOMIC DNA]</scope>
</reference>
<name>A0A1G1W3L4_9BACT</name>
<comment type="caution">
    <text evidence="2">The sequence shown here is derived from an EMBL/GenBank/DDBJ whole genome shotgun (WGS) entry which is preliminary data.</text>
</comment>
<proteinExistence type="predicted"/>
<keyword evidence="1" id="KW-0732">Signal</keyword>
<evidence type="ECO:0000256" key="1">
    <source>
        <dbReference type="SAM" id="SignalP"/>
    </source>
</evidence>
<dbReference type="Proteomes" id="UP000176299">
    <property type="component" value="Unassembled WGS sequence"/>
</dbReference>
<organism evidence="2 3">
    <name type="scientific">Candidatus Woykebacteria bacterium GWA1_44_8</name>
    <dbReference type="NCBI Taxonomy" id="1802591"/>
    <lineage>
        <taxon>Bacteria</taxon>
        <taxon>Candidatus Woykeibacteriota</taxon>
    </lineage>
</organism>
<evidence type="ECO:0000313" key="3">
    <source>
        <dbReference type="Proteomes" id="UP000176299"/>
    </source>
</evidence>
<feature type="signal peptide" evidence="1">
    <location>
        <begin position="1"/>
        <end position="21"/>
    </location>
</feature>
<feature type="chain" id="PRO_5009581111" description="Mannosyl-glycoprotein endo-beta-N-acetylglucosamidase-like domain-containing protein" evidence="1">
    <location>
        <begin position="22"/>
        <end position="184"/>
    </location>
</feature>
<protein>
    <recommendedName>
        <fullName evidence="4">Mannosyl-glycoprotein endo-beta-N-acetylglucosamidase-like domain-containing protein</fullName>
    </recommendedName>
</protein>
<dbReference type="EMBL" id="MHCN01000007">
    <property type="protein sequence ID" value="OGY22272.1"/>
    <property type="molecule type" value="Genomic_DNA"/>
</dbReference>
<gene>
    <name evidence="2" type="ORF">A2113_03285</name>
</gene>
<evidence type="ECO:0000313" key="2">
    <source>
        <dbReference type="EMBL" id="OGY22272.1"/>
    </source>
</evidence>
<accession>A0A1G1W3L4</accession>
<sequence>MLKAFSRVSAIVLIAITALLASPTIAKQNDELEAYELKASNFVGPNKNTTVIVATIKASRDDRAERLESFLQSQGSPLAPYSADLVKISDIYRLDWRLLPAITGVESTFGNAVPGRSYNPYGWNNGHAYFKDWVSASDFVAKEITVRWGVGETITPWKIGPSYAASPTWASRVNSYMKVIGQYQ</sequence>
<dbReference type="AlphaFoldDB" id="A0A1G1W3L4"/>